<protein>
    <recommendedName>
        <fullName evidence="4">DUF4386 family protein</fullName>
    </recommendedName>
</protein>
<feature type="transmembrane region" description="Helical" evidence="1">
    <location>
        <begin position="138"/>
        <end position="169"/>
    </location>
</feature>
<proteinExistence type="predicted"/>
<evidence type="ECO:0000256" key="1">
    <source>
        <dbReference type="SAM" id="Phobius"/>
    </source>
</evidence>
<keyword evidence="1" id="KW-0472">Membrane</keyword>
<dbReference type="OrthoDB" id="4933534at2"/>
<comment type="caution">
    <text evidence="2">The sequence shown here is derived from an EMBL/GenBank/DDBJ whole genome shotgun (WGS) entry which is preliminary data.</text>
</comment>
<sequence length="232" mass="23081">MTRSRTLSQPAPVPVLWPVAGAAAGLLSVLLGIAGGLMETALSGPWPAAGDPAVGPFLGRNRGPLLAQSMLFVLGQGALVCFLGWVRARLLRAEGPPGTVSAVAFGAGLLAAALNIAGQGVQLVLTMPAAASMDAGTAAAVMDLCVVLLALANLPLAVSFAAVAALSLARGAYPRWLGGIAAGAAAAALLSVFSLVPTAGPLSPLGGLTTALRLVPVLWYLPAAVVMLRDRP</sequence>
<evidence type="ECO:0000313" key="3">
    <source>
        <dbReference type="Proteomes" id="UP000053512"/>
    </source>
</evidence>
<evidence type="ECO:0008006" key="4">
    <source>
        <dbReference type="Google" id="ProtNLM"/>
    </source>
</evidence>
<feature type="transmembrane region" description="Helical" evidence="1">
    <location>
        <begin position="12"/>
        <end position="37"/>
    </location>
</feature>
<evidence type="ECO:0000313" key="2">
    <source>
        <dbReference type="EMBL" id="KUG61656.1"/>
    </source>
</evidence>
<dbReference type="EMBL" id="LQBK01000004">
    <property type="protein sequence ID" value="KUG61656.1"/>
    <property type="molecule type" value="Genomic_DNA"/>
</dbReference>
<gene>
    <name evidence="2" type="ORF">AVL61_01745</name>
</gene>
<feature type="transmembrane region" description="Helical" evidence="1">
    <location>
        <begin position="208"/>
        <end position="228"/>
    </location>
</feature>
<feature type="transmembrane region" description="Helical" evidence="1">
    <location>
        <begin position="98"/>
        <end position="118"/>
    </location>
</feature>
<keyword evidence="1" id="KW-0812">Transmembrane</keyword>
<accession>A0A0W8IP78</accession>
<dbReference type="AlphaFoldDB" id="A0A0W8IP78"/>
<dbReference type="RefSeq" id="WP_058873072.1">
    <property type="nucleotide sequence ID" value="NZ_LQBK01000004.1"/>
</dbReference>
<organism evidence="2 3">
    <name type="scientific">Kocuria rosea subsp. polaris</name>
    <dbReference type="NCBI Taxonomy" id="136273"/>
    <lineage>
        <taxon>Bacteria</taxon>
        <taxon>Bacillati</taxon>
        <taxon>Actinomycetota</taxon>
        <taxon>Actinomycetes</taxon>
        <taxon>Micrococcales</taxon>
        <taxon>Micrococcaceae</taxon>
        <taxon>Kocuria</taxon>
    </lineage>
</organism>
<dbReference type="Proteomes" id="UP000053512">
    <property type="component" value="Unassembled WGS sequence"/>
</dbReference>
<feature type="transmembrane region" description="Helical" evidence="1">
    <location>
        <begin position="176"/>
        <end position="196"/>
    </location>
</feature>
<feature type="transmembrane region" description="Helical" evidence="1">
    <location>
        <begin position="65"/>
        <end position="86"/>
    </location>
</feature>
<name>A0A0W8IP78_KOCRO</name>
<reference evidence="3" key="1">
    <citation type="submission" date="2015-12" db="EMBL/GenBank/DDBJ databases">
        <authorList>
            <person name="Nair G.R."/>
            <person name="Kaur G."/>
            <person name="Mayilraj S."/>
        </authorList>
    </citation>
    <scope>NUCLEOTIDE SEQUENCE [LARGE SCALE GENOMIC DNA]</scope>
    <source>
        <strain evidence="3">CD08_4</strain>
    </source>
</reference>
<keyword evidence="1" id="KW-1133">Transmembrane helix</keyword>